<feature type="domain" description="Nucleolar complex-associated protein 3 N-terminal" evidence="9">
    <location>
        <begin position="225"/>
        <end position="316"/>
    </location>
</feature>
<gene>
    <name evidence="10" type="ORF">CLODIP_2_CD05352</name>
</gene>
<dbReference type="GO" id="GO:0005730">
    <property type="term" value="C:nucleolus"/>
    <property type="evidence" value="ECO:0007669"/>
    <property type="project" value="UniProtKB-SubCell"/>
</dbReference>
<evidence type="ECO:0000256" key="2">
    <source>
        <dbReference type="ARBA" id="ARBA00007797"/>
    </source>
</evidence>
<feature type="compositionally biased region" description="Acidic residues" evidence="7">
    <location>
        <begin position="115"/>
        <end position="126"/>
    </location>
</feature>
<dbReference type="Proteomes" id="UP000494165">
    <property type="component" value="Unassembled WGS sequence"/>
</dbReference>
<keyword evidence="4" id="KW-0539">Nucleus</keyword>
<dbReference type="OrthoDB" id="10263597at2759"/>
<dbReference type="SUPFAM" id="SSF48371">
    <property type="entry name" value="ARM repeat"/>
    <property type="match status" value="1"/>
</dbReference>
<proteinExistence type="inferred from homology"/>
<feature type="compositionally biased region" description="Basic and acidic residues" evidence="7">
    <location>
        <begin position="127"/>
        <end position="141"/>
    </location>
</feature>
<dbReference type="Pfam" id="PF07540">
    <property type="entry name" value="NOC3p"/>
    <property type="match status" value="1"/>
</dbReference>
<accession>A0A8S1BSQ1</accession>
<comment type="similarity">
    <text evidence="2">Belongs to the CBF/MAK21 family.</text>
</comment>
<sequence length="813" mass="93312">MAKASKKGKGRGHKISKVKRTNQIKTKLMKQGKLKGKGNRHMSTICRNPKKNPPKPEVPPVEEASDDDMQDMMDKDDIQFLKDSSAARSYKILKRFNFNGREEGPRRKRTKAVGEDSDDEEMEEKYEEQRQDDSENLKPQRELLPIKTKDGIIRRTTTEPVIKLKPEKVVQLIENAGKLEEKEEEEDDIDLGLEEAADSKLDLSQPLTMAKMLALRHEQVGKYRLRIGCLASGVLEDPVNKLGNLKHLLSFLKDKQPTEVALTAPRLAAISLMEVFKDLLPEYQIKNVEEPNVKLKKETLKLRTEENMLLSSYKNFLTHLEKLLGPILKRRGQKNQASPPGVRLAIVAVECMSQLLEARPYFNFSFNLVRLLVPFLNHSMLPVRSTVAKSISQVLKDDKKGEVSFEIVKRINALVRSKKHAVRPECVSVLLTLRIKDVNLDKEKEIEKKHKKLSKKERFLSSSKRDRKRAKRWEELNKELLETKAEENRHTKQKHFTEVTKLVFTIFFRVLKSAPTSALLTATLEGLAKFAHCINVEFYSDLVNVLEGLLKDEDNKISLRHQLLCIKTVFAILSGHGEFLTIDPMRFYAQLYRNLMKIFIGRKQEDLKVALEIMNDAVMRKRKSLSQQRLFAFTKRLCTVALQQQHNGALGCLQLVKSLIEFSRSLDTLLEPDPSVGQGVYMPLVDDPEYCNAKNTAVYELLMLRDHYHPLVRDYARHILKRPNIEQETGEIVSGVLPQSIEKMSATELFDEYSPADVQFNPATTAPFHFKPKQRVFFVPSKVKNVKLRHLLEDILDEEESSEGKPKEDPNDV</sequence>
<evidence type="ECO:0000256" key="6">
    <source>
        <dbReference type="ARBA" id="ARBA00032937"/>
    </source>
</evidence>
<dbReference type="InterPro" id="IPR005612">
    <property type="entry name" value="CCAAT-binding_factor"/>
</dbReference>
<comment type="subcellular location">
    <subcellularLocation>
        <location evidence="1">Nucleus</location>
        <location evidence="1">Nucleolus</location>
    </subcellularLocation>
</comment>
<dbReference type="PANTHER" id="PTHR14428">
    <property type="entry name" value="NUCLEOLAR COMPLEX PROTEIN 3"/>
    <property type="match status" value="1"/>
</dbReference>
<feature type="region of interest" description="Disordered" evidence="7">
    <location>
        <begin position="1"/>
        <end position="74"/>
    </location>
</feature>
<dbReference type="Pfam" id="PF03914">
    <property type="entry name" value="CBF"/>
    <property type="match status" value="1"/>
</dbReference>
<evidence type="ECO:0000256" key="4">
    <source>
        <dbReference type="ARBA" id="ARBA00023242"/>
    </source>
</evidence>
<dbReference type="GO" id="GO:0003682">
    <property type="term" value="F:chromatin binding"/>
    <property type="evidence" value="ECO:0007669"/>
    <property type="project" value="TreeGrafter"/>
</dbReference>
<dbReference type="AlphaFoldDB" id="A0A8S1BSQ1"/>
<dbReference type="InterPro" id="IPR016024">
    <property type="entry name" value="ARM-type_fold"/>
</dbReference>
<dbReference type="PANTHER" id="PTHR14428:SF5">
    <property type="entry name" value="NUCLEOLAR COMPLEX PROTEIN 3 HOMOLOG"/>
    <property type="match status" value="1"/>
</dbReference>
<organism evidence="10 11">
    <name type="scientific">Cloeon dipterum</name>
    <dbReference type="NCBI Taxonomy" id="197152"/>
    <lineage>
        <taxon>Eukaryota</taxon>
        <taxon>Metazoa</taxon>
        <taxon>Ecdysozoa</taxon>
        <taxon>Arthropoda</taxon>
        <taxon>Hexapoda</taxon>
        <taxon>Insecta</taxon>
        <taxon>Pterygota</taxon>
        <taxon>Palaeoptera</taxon>
        <taxon>Ephemeroptera</taxon>
        <taxon>Pisciforma</taxon>
        <taxon>Baetidae</taxon>
        <taxon>Cloeon</taxon>
    </lineage>
</organism>
<evidence type="ECO:0000256" key="3">
    <source>
        <dbReference type="ARBA" id="ARBA00023054"/>
    </source>
</evidence>
<evidence type="ECO:0000256" key="7">
    <source>
        <dbReference type="SAM" id="MobiDB-lite"/>
    </source>
</evidence>
<dbReference type="EMBL" id="CADEPI010000001">
    <property type="protein sequence ID" value="CAB3359577.1"/>
    <property type="molecule type" value="Genomic_DNA"/>
</dbReference>
<evidence type="ECO:0000259" key="8">
    <source>
        <dbReference type="Pfam" id="PF03914"/>
    </source>
</evidence>
<keyword evidence="3" id="KW-0175">Coiled coil</keyword>
<protein>
    <recommendedName>
        <fullName evidence="6">NOC3-like protein</fullName>
    </recommendedName>
    <alternativeName>
        <fullName evidence="5">Nucleolar complex-associated protein 3-like protein</fullName>
    </alternativeName>
</protein>
<keyword evidence="11" id="KW-1185">Reference proteome</keyword>
<dbReference type="GO" id="GO:0006270">
    <property type="term" value="P:DNA replication initiation"/>
    <property type="evidence" value="ECO:0007669"/>
    <property type="project" value="TreeGrafter"/>
</dbReference>
<evidence type="ECO:0000259" key="9">
    <source>
        <dbReference type="Pfam" id="PF07540"/>
    </source>
</evidence>
<feature type="region of interest" description="Disordered" evidence="7">
    <location>
        <begin position="94"/>
        <end position="143"/>
    </location>
</feature>
<evidence type="ECO:0000256" key="5">
    <source>
        <dbReference type="ARBA" id="ARBA00032701"/>
    </source>
</evidence>
<reference evidence="10 11" key="1">
    <citation type="submission" date="2020-04" db="EMBL/GenBank/DDBJ databases">
        <authorList>
            <person name="Alioto T."/>
            <person name="Alioto T."/>
            <person name="Gomez Garrido J."/>
        </authorList>
    </citation>
    <scope>NUCLEOTIDE SEQUENCE [LARGE SCALE GENOMIC DNA]</scope>
</reference>
<dbReference type="InterPro" id="IPR011501">
    <property type="entry name" value="Noc3_N"/>
</dbReference>
<feature type="compositionally biased region" description="Basic residues" evidence="7">
    <location>
        <begin position="1"/>
        <end position="40"/>
    </location>
</feature>
<comment type="caution">
    <text evidence="10">The sequence shown here is derived from an EMBL/GenBank/DDBJ whole genome shotgun (WGS) entry which is preliminary data.</text>
</comment>
<name>A0A8S1BSQ1_9INSE</name>
<dbReference type="InterPro" id="IPR016903">
    <property type="entry name" value="Nucleolar_cplx-assoc_3"/>
</dbReference>
<evidence type="ECO:0000313" key="10">
    <source>
        <dbReference type="EMBL" id="CAB3359577.1"/>
    </source>
</evidence>
<dbReference type="InterPro" id="IPR011989">
    <property type="entry name" value="ARM-like"/>
</dbReference>
<dbReference type="Gene3D" id="1.25.10.10">
    <property type="entry name" value="Leucine-rich Repeat Variant"/>
    <property type="match status" value="1"/>
</dbReference>
<evidence type="ECO:0000313" key="11">
    <source>
        <dbReference type="Proteomes" id="UP000494165"/>
    </source>
</evidence>
<evidence type="ECO:0000256" key="1">
    <source>
        <dbReference type="ARBA" id="ARBA00004604"/>
    </source>
</evidence>
<feature type="domain" description="CCAAT-binding factor" evidence="8">
    <location>
        <begin position="563"/>
        <end position="716"/>
    </location>
</feature>